<reference evidence="1 2" key="1">
    <citation type="submission" date="2024-02" db="EMBL/GenBank/DDBJ databases">
        <title>Seven novel Bacillus-like species.</title>
        <authorList>
            <person name="Liu G."/>
        </authorList>
    </citation>
    <scope>NUCLEOTIDE SEQUENCE [LARGE SCALE GENOMIC DNA]</scope>
    <source>
        <strain evidence="1 2">FJAT-53654</strain>
    </source>
</reference>
<accession>A0ABZ2MNH1</accession>
<protein>
    <recommendedName>
        <fullName evidence="3">Methyl-accepting chemotaxis protein</fullName>
    </recommendedName>
</protein>
<dbReference type="RefSeq" id="WP_338786194.1">
    <property type="nucleotide sequence ID" value="NZ_CP147403.1"/>
</dbReference>
<organism evidence="1 2">
    <name type="scientific">Metabacillus rhizosphaerae</name>
    <dbReference type="NCBI Taxonomy" id="3117747"/>
    <lineage>
        <taxon>Bacteria</taxon>
        <taxon>Bacillati</taxon>
        <taxon>Bacillota</taxon>
        <taxon>Bacilli</taxon>
        <taxon>Bacillales</taxon>
        <taxon>Bacillaceae</taxon>
        <taxon>Metabacillus</taxon>
    </lineage>
</organism>
<evidence type="ECO:0000313" key="2">
    <source>
        <dbReference type="Proteomes" id="UP001368328"/>
    </source>
</evidence>
<name>A0ABZ2MNH1_9BACI</name>
<keyword evidence="2" id="KW-1185">Reference proteome</keyword>
<sequence length="48" mass="5322">MKDNGDQISEGLNQILEIINAKGDAGEINNIVERSNNDFDRSKNDTKS</sequence>
<evidence type="ECO:0008006" key="3">
    <source>
        <dbReference type="Google" id="ProtNLM"/>
    </source>
</evidence>
<dbReference type="EMBL" id="CP147403">
    <property type="protein sequence ID" value="WXB86914.1"/>
    <property type="molecule type" value="Genomic_DNA"/>
</dbReference>
<gene>
    <name evidence="1" type="ORF">WCV66_16840</name>
</gene>
<evidence type="ECO:0000313" key="1">
    <source>
        <dbReference type="EMBL" id="WXB86914.1"/>
    </source>
</evidence>
<dbReference type="Proteomes" id="UP001368328">
    <property type="component" value="Chromosome"/>
</dbReference>
<proteinExistence type="predicted"/>